<proteinExistence type="predicted"/>
<reference evidence="4 5" key="1">
    <citation type="submission" date="2015-09" db="EMBL/GenBank/DDBJ databases">
        <title>Sorangium comparison.</title>
        <authorList>
            <person name="Zaburannyi N."/>
            <person name="Bunk B."/>
            <person name="Overmann J."/>
            <person name="Mueller R."/>
        </authorList>
    </citation>
    <scope>NUCLEOTIDE SEQUENCE [LARGE SCALE GENOMIC DNA]</scope>
    <source>
        <strain evidence="4 5">So ce26</strain>
    </source>
</reference>
<evidence type="ECO:0000256" key="1">
    <source>
        <dbReference type="PROSITE-ProRule" id="PRU00169"/>
    </source>
</evidence>
<dbReference type="InterPro" id="IPR011006">
    <property type="entry name" value="CheY-like_superfamily"/>
</dbReference>
<gene>
    <name evidence="4" type="primary">ompR</name>
    <name evidence="4" type="ORF">SOCE26_000320</name>
</gene>
<dbReference type="EMBL" id="CP012673">
    <property type="protein sequence ID" value="AUX38654.1"/>
    <property type="molecule type" value="Genomic_DNA"/>
</dbReference>
<dbReference type="CDD" id="cd00156">
    <property type="entry name" value="REC"/>
    <property type="match status" value="1"/>
</dbReference>
<evidence type="ECO:0000259" key="3">
    <source>
        <dbReference type="PROSITE" id="PS50110"/>
    </source>
</evidence>
<dbReference type="PROSITE" id="PS50110">
    <property type="entry name" value="RESPONSE_REGULATORY"/>
    <property type="match status" value="1"/>
</dbReference>
<organism evidence="4 5">
    <name type="scientific">Sorangium cellulosum</name>
    <name type="common">Polyangium cellulosum</name>
    <dbReference type="NCBI Taxonomy" id="56"/>
    <lineage>
        <taxon>Bacteria</taxon>
        <taxon>Pseudomonadati</taxon>
        <taxon>Myxococcota</taxon>
        <taxon>Polyangia</taxon>
        <taxon>Polyangiales</taxon>
        <taxon>Polyangiaceae</taxon>
        <taxon>Sorangium</taxon>
    </lineage>
</organism>
<feature type="domain" description="Response regulatory" evidence="3">
    <location>
        <begin position="34"/>
        <end position="145"/>
    </location>
</feature>
<evidence type="ECO:0000256" key="2">
    <source>
        <dbReference type="SAM" id="MobiDB-lite"/>
    </source>
</evidence>
<accession>A0A2L0EH79</accession>
<feature type="modified residue" description="4-aspartylphosphate" evidence="1">
    <location>
        <position position="83"/>
    </location>
</feature>
<dbReference type="GO" id="GO:0000160">
    <property type="term" value="P:phosphorelay signal transduction system"/>
    <property type="evidence" value="ECO:0007669"/>
    <property type="project" value="InterPro"/>
</dbReference>
<name>A0A2L0EH79_SORCE</name>
<keyword evidence="1" id="KW-0597">Phosphoprotein</keyword>
<dbReference type="SUPFAM" id="SSF52172">
    <property type="entry name" value="CheY-like"/>
    <property type="match status" value="1"/>
</dbReference>
<dbReference type="Gene3D" id="3.40.50.2300">
    <property type="match status" value="1"/>
</dbReference>
<evidence type="ECO:0000313" key="4">
    <source>
        <dbReference type="EMBL" id="AUX38654.1"/>
    </source>
</evidence>
<feature type="compositionally biased region" description="Basic residues" evidence="2">
    <location>
        <begin position="229"/>
        <end position="242"/>
    </location>
</feature>
<dbReference type="AlphaFoldDB" id="A0A2L0EH79"/>
<protein>
    <submittedName>
        <fullName evidence="4">Transcriptional regulator</fullName>
    </submittedName>
</protein>
<dbReference type="Proteomes" id="UP000238348">
    <property type="component" value="Chromosome"/>
</dbReference>
<dbReference type="InterPro" id="IPR001789">
    <property type="entry name" value="Sig_transdc_resp-reg_receiver"/>
</dbReference>
<sequence length="242" mass="25421">MLPLGDGERLGAVLVDAAHLDIQAAGIPMTYQPNVLLLDQDHVLRRATALLLCNRGALVSQAATLEEAISLSLERAYDVALIDLAPGLPGAREILARLRREGDAPRRTVFCADEPISCDSASDASEVLLKPYAFGRLLSTIFVDVGPRPSERSGVFPRLRLIRGDLGRPQPGAAHEQGAGVAGAVALEGGAAEPRPAAPRGGALVEARGDAVVRLPRRARGGPSGRAIRSTRRAPRGARHPG</sequence>
<dbReference type="RefSeq" id="WP_234023254.1">
    <property type="nucleotide sequence ID" value="NZ_CP012673.1"/>
</dbReference>
<evidence type="ECO:0000313" key="5">
    <source>
        <dbReference type="Proteomes" id="UP000238348"/>
    </source>
</evidence>
<feature type="region of interest" description="Disordered" evidence="2">
    <location>
        <begin position="214"/>
        <end position="242"/>
    </location>
</feature>